<evidence type="ECO:0000313" key="1">
    <source>
        <dbReference type="EMBL" id="UWP82525.1"/>
    </source>
</evidence>
<proteinExistence type="predicted"/>
<dbReference type="RefSeq" id="WP_259860295.1">
    <property type="nucleotide sequence ID" value="NZ_BAAAST010000023.1"/>
</dbReference>
<reference evidence="1" key="2">
    <citation type="submission" date="2022-09" db="EMBL/GenBank/DDBJ databases">
        <title>Biosynthetic gene clusters of Dactylosporangioum fulvum.</title>
        <authorList>
            <person name="Caradec T."/>
        </authorList>
    </citation>
    <scope>NUCLEOTIDE SEQUENCE</scope>
    <source>
        <strain evidence="1">NRRL B-16292</strain>
    </source>
</reference>
<organism evidence="1 2">
    <name type="scientific">Dactylosporangium fulvum</name>
    <dbReference type="NCBI Taxonomy" id="53359"/>
    <lineage>
        <taxon>Bacteria</taxon>
        <taxon>Bacillati</taxon>
        <taxon>Actinomycetota</taxon>
        <taxon>Actinomycetes</taxon>
        <taxon>Micromonosporales</taxon>
        <taxon>Micromonosporaceae</taxon>
        <taxon>Dactylosporangium</taxon>
    </lineage>
</organism>
<dbReference type="Proteomes" id="UP001059617">
    <property type="component" value="Chromosome"/>
</dbReference>
<name>A0ABY5VY17_9ACTN</name>
<accession>A0ABY5VY17</accession>
<keyword evidence="2" id="KW-1185">Reference proteome</keyword>
<sequence>MSESVFLTAAIAVAKSRLRTYLRAPVKPASGWSQQQWAGITEAWRDDDERHQYREELPAAIKECDRWIDGDYATVFRDLAHDDELTFRFDEATGSLAVDFSSRVDFRLPTLVWACTVLRGIAEFMADGDRGIVTVTADWNEDKVLMHLTPNHAAFLDWNRDVRARTEARGWEIDIRSAACDTYQSDSAAETIDWLVD</sequence>
<reference evidence="1" key="1">
    <citation type="submission" date="2021-04" db="EMBL/GenBank/DDBJ databases">
        <authorList>
            <person name="Hartkoorn R.C."/>
            <person name="Beaudoing E."/>
            <person name="Hot D."/>
        </authorList>
    </citation>
    <scope>NUCLEOTIDE SEQUENCE</scope>
    <source>
        <strain evidence="1">NRRL B-16292</strain>
    </source>
</reference>
<evidence type="ECO:0000313" key="2">
    <source>
        <dbReference type="Proteomes" id="UP001059617"/>
    </source>
</evidence>
<gene>
    <name evidence="1" type="ORF">Dfulv_47070</name>
</gene>
<dbReference type="EMBL" id="CP073720">
    <property type="protein sequence ID" value="UWP82525.1"/>
    <property type="molecule type" value="Genomic_DNA"/>
</dbReference>
<protein>
    <submittedName>
        <fullName evidence="1">Uncharacterized protein</fullName>
    </submittedName>
</protein>